<dbReference type="RefSeq" id="WP_070135926.1">
    <property type="nucleotide sequence ID" value="NZ_LJAM02000247.1"/>
</dbReference>
<dbReference type="AlphaFoldDB" id="A0A1E7YUP4"/>
<organism evidence="1 2">
    <name type="scientific">Candidatus Erwinia dacicola</name>
    <dbReference type="NCBI Taxonomy" id="252393"/>
    <lineage>
        <taxon>Bacteria</taxon>
        <taxon>Pseudomonadati</taxon>
        <taxon>Pseudomonadota</taxon>
        <taxon>Gammaproteobacteria</taxon>
        <taxon>Enterobacterales</taxon>
        <taxon>Erwiniaceae</taxon>
        <taxon>Erwinia</taxon>
    </lineage>
</organism>
<dbReference type="OrthoDB" id="6638156at2"/>
<dbReference type="EMBL" id="MAYS01000599">
    <property type="protein sequence ID" value="OFC58192.1"/>
    <property type="molecule type" value="Genomic_DNA"/>
</dbReference>
<accession>A0A1E7YUP4</accession>
<name>A0A1E7YUP4_9GAMM</name>
<evidence type="ECO:0000313" key="2">
    <source>
        <dbReference type="Proteomes" id="UP000243534"/>
    </source>
</evidence>
<reference evidence="1 2" key="1">
    <citation type="submission" date="2016-07" db="EMBL/GenBank/DDBJ databases">
        <authorList>
            <person name="Yuval B."/>
        </authorList>
    </citation>
    <scope>NUCLEOTIDE SEQUENCE [LARGE SCALE GENOMIC DNA]</scope>
    <source>
        <strain evidence="1 2">IL</strain>
    </source>
</reference>
<protein>
    <submittedName>
        <fullName evidence="1">Uncharacterized protein</fullName>
    </submittedName>
</protein>
<evidence type="ECO:0000313" key="1">
    <source>
        <dbReference type="EMBL" id="OFC58192.1"/>
    </source>
</evidence>
<sequence length="62" mass="6946">MKTVIRVLLWVGGISLFALLVCFAGEHDREDCEVRIAKELSTTAVYINGHCMVKGYGRFDGR</sequence>
<proteinExistence type="predicted"/>
<dbReference type="Proteomes" id="UP000243534">
    <property type="component" value="Unassembled WGS sequence"/>
</dbReference>
<comment type="caution">
    <text evidence="1">The sequence shown here is derived from an EMBL/GenBank/DDBJ whole genome shotgun (WGS) entry which is preliminary data.</text>
</comment>
<gene>
    <name evidence="1" type="ORF">BBW68_03160</name>
</gene>